<feature type="region of interest" description="Disordered" evidence="1">
    <location>
        <begin position="53"/>
        <end position="138"/>
    </location>
</feature>
<sequence>MRTEFEMLSSALPPKTDIYKERIFQRVVATAQSCQGGEGSVGPRRRNFWIRCSRRAPSVQERRPGDGSGWTGVSMSADSKLGPDDEDNSVPDASTQASVGGADVVGPPVGGSVSRSPQPQHEVEASDDDDGEVELMKV</sequence>
<evidence type="ECO:0000313" key="2">
    <source>
        <dbReference type="EMBL" id="GMF29900.1"/>
    </source>
</evidence>
<reference evidence="2" key="1">
    <citation type="submission" date="2023-04" db="EMBL/GenBank/DDBJ databases">
        <title>Phytophthora fragariaefolia NBRC 109709.</title>
        <authorList>
            <person name="Ichikawa N."/>
            <person name="Sato H."/>
            <person name="Tonouchi N."/>
        </authorList>
    </citation>
    <scope>NUCLEOTIDE SEQUENCE</scope>
    <source>
        <strain evidence="2">NBRC 109709</strain>
    </source>
</reference>
<organism evidence="2 3">
    <name type="scientific">Phytophthora fragariaefolia</name>
    <dbReference type="NCBI Taxonomy" id="1490495"/>
    <lineage>
        <taxon>Eukaryota</taxon>
        <taxon>Sar</taxon>
        <taxon>Stramenopiles</taxon>
        <taxon>Oomycota</taxon>
        <taxon>Peronosporomycetes</taxon>
        <taxon>Peronosporales</taxon>
        <taxon>Peronosporaceae</taxon>
        <taxon>Phytophthora</taxon>
    </lineage>
</organism>
<proteinExistence type="predicted"/>
<name>A0A9W6U6F7_9STRA</name>
<dbReference type="AlphaFoldDB" id="A0A9W6U6F7"/>
<feature type="compositionally biased region" description="Acidic residues" evidence="1">
    <location>
        <begin position="125"/>
        <end position="138"/>
    </location>
</feature>
<protein>
    <submittedName>
        <fullName evidence="2">Unnamed protein product</fullName>
    </submittedName>
</protein>
<evidence type="ECO:0000313" key="3">
    <source>
        <dbReference type="Proteomes" id="UP001165121"/>
    </source>
</evidence>
<comment type="caution">
    <text evidence="2">The sequence shown here is derived from an EMBL/GenBank/DDBJ whole genome shotgun (WGS) entry which is preliminary data.</text>
</comment>
<accession>A0A9W6U6F7</accession>
<evidence type="ECO:0000256" key="1">
    <source>
        <dbReference type="SAM" id="MobiDB-lite"/>
    </source>
</evidence>
<feature type="compositionally biased region" description="Low complexity" evidence="1">
    <location>
        <begin position="98"/>
        <end position="119"/>
    </location>
</feature>
<dbReference type="EMBL" id="BSXT01000552">
    <property type="protein sequence ID" value="GMF29900.1"/>
    <property type="molecule type" value="Genomic_DNA"/>
</dbReference>
<keyword evidence="3" id="KW-1185">Reference proteome</keyword>
<dbReference type="Proteomes" id="UP001165121">
    <property type="component" value="Unassembled WGS sequence"/>
</dbReference>
<gene>
    <name evidence="2" type="ORF">Pfra01_000650400</name>
</gene>